<dbReference type="Gene3D" id="2.30.22.10">
    <property type="entry name" value="Head domain of nucleotide exchange factor GrpE"/>
    <property type="match status" value="1"/>
</dbReference>
<dbReference type="InParanoid" id="A0A2S8SVE1"/>
<protein>
    <submittedName>
        <fullName evidence="3">GrpE protein</fullName>
    </submittedName>
</protein>
<reference evidence="3 4" key="1">
    <citation type="journal article" date="2018" name="Syst. Appl. Microbiol.">
        <title>Abditibacterium utsteinense sp. nov., the first cultivated member of candidate phylum FBP, isolated from ice-free Antarctic soil samples.</title>
        <authorList>
            <person name="Tahon G."/>
            <person name="Tytgat B."/>
            <person name="Lebbe L."/>
            <person name="Carlier A."/>
            <person name="Willems A."/>
        </authorList>
    </citation>
    <scope>NUCLEOTIDE SEQUENCE [LARGE SCALE GENOMIC DNA]</scope>
    <source>
        <strain evidence="3 4">LMG 29911</strain>
    </source>
</reference>
<proteinExistence type="predicted"/>
<dbReference type="InterPro" id="IPR000740">
    <property type="entry name" value="GrpE"/>
</dbReference>
<dbReference type="GO" id="GO:0006457">
    <property type="term" value="P:protein folding"/>
    <property type="evidence" value="ECO:0007669"/>
    <property type="project" value="InterPro"/>
</dbReference>
<dbReference type="AlphaFoldDB" id="A0A2S8SVE1"/>
<organism evidence="3 4">
    <name type="scientific">Abditibacterium utsteinense</name>
    <dbReference type="NCBI Taxonomy" id="1960156"/>
    <lineage>
        <taxon>Bacteria</taxon>
        <taxon>Pseudomonadati</taxon>
        <taxon>Abditibacteriota</taxon>
        <taxon>Abditibacteriia</taxon>
        <taxon>Abditibacteriales</taxon>
        <taxon>Abditibacteriaceae</taxon>
        <taxon>Abditibacterium</taxon>
    </lineage>
</organism>
<name>A0A2S8SVE1_9BACT</name>
<dbReference type="GO" id="GO:0000774">
    <property type="term" value="F:adenyl-nucleotide exchange factor activity"/>
    <property type="evidence" value="ECO:0007669"/>
    <property type="project" value="InterPro"/>
</dbReference>
<dbReference type="Proteomes" id="UP000237684">
    <property type="component" value="Unassembled WGS sequence"/>
</dbReference>
<evidence type="ECO:0000256" key="1">
    <source>
        <dbReference type="ARBA" id="ARBA00023186"/>
    </source>
</evidence>
<accession>A0A2S8SVE1</accession>
<dbReference type="OrthoDB" id="9789811at2"/>
<evidence type="ECO:0000256" key="2">
    <source>
        <dbReference type="SAM" id="MobiDB-lite"/>
    </source>
</evidence>
<dbReference type="Pfam" id="PF01025">
    <property type="entry name" value="GrpE"/>
    <property type="match status" value="1"/>
</dbReference>
<sequence length="289" mass="31605">MPNEDSEPLIDSELEISIPAPGELASKILQLRAKGDAKNNPKKPKAPAGAPRPTRIIAPDSALDAATEKVAATDEAMEKAIGKDNETEVPSESLSEIAPHFHNRTAEVRPPGAAPSDGKLENLAANIEHLTELIASVGEQVSEQNSAHDKAFDLLYDEMSGYKNDFFYERLKPTLRALLFLLDSIEEFEREVEAQEQKGAALPGEILKANLAHFRDQLRDVLLMSEMAPIEASDEKFNAKTQRAVQVVTVEAAQNNTVQRQVRGGWTLGGKMLRPADVVVGKSDEIHKK</sequence>
<comment type="caution">
    <text evidence="3">The sequence shown here is derived from an EMBL/GenBank/DDBJ whole genome shotgun (WGS) entry which is preliminary data.</text>
</comment>
<evidence type="ECO:0000313" key="3">
    <source>
        <dbReference type="EMBL" id="PQV64749.1"/>
    </source>
</evidence>
<feature type="region of interest" description="Disordered" evidence="2">
    <location>
        <begin position="30"/>
        <end position="56"/>
    </location>
</feature>
<dbReference type="InterPro" id="IPR009012">
    <property type="entry name" value="GrpE_head"/>
</dbReference>
<dbReference type="GO" id="GO:0042803">
    <property type="term" value="F:protein homodimerization activity"/>
    <property type="evidence" value="ECO:0007669"/>
    <property type="project" value="InterPro"/>
</dbReference>
<dbReference type="GO" id="GO:0051087">
    <property type="term" value="F:protein-folding chaperone binding"/>
    <property type="evidence" value="ECO:0007669"/>
    <property type="project" value="InterPro"/>
</dbReference>
<dbReference type="EMBL" id="NIGF01000003">
    <property type="protein sequence ID" value="PQV64749.1"/>
    <property type="molecule type" value="Genomic_DNA"/>
</dbReference>
<evidence type="ECO:0000313" key="4">
    <source>
        <dbReference type="Proteomes" id="UP000237684"/>
    </source>
</evidence>
<gene>
    <name evidence="3" type="ORF">B1R32_10316</name>
</gene>
<dbReference type="SUPFAM" id="SSF51064">
    <property type="entry name" value="Head domain of nucleotide exchange factor GrpE"/>
    <property type="match status" value="1"/>
</dbReference>
<dbReference type="RefSeq" id="WP_157947510.1">
    <property type="nucleotide sequence ID" value="NZ_NIGF01000003.1"/>
</dbReference>
<keyword evidence="1" id="KW-0143">Chaperone</keyword>
<keyword evidence="4" id="KW-1185">Reference proteome</keyword>